<accession>A0A0W0FLU9</accession>
<evidence type="ECO:0000256" key="1">
    <source>
        <dbReference type="SAM" id="Coils"/>
    </source>
</evidence>
<comment type="caution">
    <text evidence="3">The sequence shown here is derived from an EMBL/GenBank/DDBJ whole genome shotgun (WGS) entry which is preliminary data.</text>
</comment>
<dbReference type="EMBL" id="LATX01001864">
    <property type="protein sequence ID" value="KTB37250.1"/>
    <property type="molecule type" value="Genomic_DNA"/>
</dbReference>
<dbReference type="AlphaFoldDB" id="A0A0W0FLU9"/>
<evidence type="ECO:0008006" key="5">
    <source>
        <dbReference type="Google" id="ProtNLM"/>
    </source>
</evidence>
<organism evidence="3 4">
    <name type="scientific">Moniliophthora roreri</name>
    <name type="common">Frosty pod rot fungus</name>
    <name type="synonym">Monilia roreri</name>
    <dbReference type="NCBI Taxonomy" id="221103"/>
    <lineage>
        <taxon>Eukaryota</taxon>
        <taxon>Fungi</taxon>
        <taxon>Dikarya</taxon>
        <taxon>Basidiomycota</taxon>
        <taxon>Agaricomycotina</taxon>
        <taxon>Agaricomycetes</taxon>
        <taxon>Agaricomycetidae</taxon>
        <taxon>Agaricales</taxon>
        <taxon>Marasmiineae</taxon>
        <taxon>Marasmiaceae</taxon>
        <taxon>Moniliophthora</taxon>
    </lineage>
</organism>
<name>A0A0W0FLU9_MONRR</name>
<feature type="coiled-coil region" evidence="1">
    <location>
        <begin position="65"/>
        <end position="106"/>
    </location>
</feature>
<dbReference type="Proteomes" id="UP000054988">
    <property type="component" value="Unassembled WGS sequence"/>
</dbReference>
<gene>
    <name evidence="3" type="ORF">WG66_10183</name>
</gene>
<evidence type="ECO:0000313" key="4">
    <source>
        <dbReference type="Proteomes" id="UP000054988"/>
    </source>
</evidence>
<evidence type="ECO:0000313" key="3">
    <source>
        <dbReference type="EMBL" id="KTB37250.1"/>
    </source>
</evidence>
<keyword evidence="1" id="KW-0175">Coiled coil</keyword>
<proteinExistence type="predicted"/>
<feature type="region of interest" description="Disordered" evidence="2">
    <location>
        <begin position="1"/>
        <end position="24"/>
    </location>
</feature>
<sequence length="688" mass="77564">MGKSKKRSGGPKTQNGREAQGPAIKSSSLSTVFCPKCNNEFTFVSYPLLDPKHERRLGRLPVAQLAQAITSLKDEERELIRFDEEITRFRGAIAKLESEKLAYEERDRPNGMASKKSSRTLLCQRCNGDLDPFSDSPKIQGKPLYDDQISVLRQVIAKVEAEKTRLQQRISVRRDAISLSQRRGLPAAIWRSIFSKVICNPNGAEDSVTIPVFTSPVQPLILSQICSDWRVITHSMPELWRTISVFLGFLSKDWTMLIALFLKNSNGVPLRVRFYDTHSTGLHLLGHQQRFGRTSIRAFILLMTQASRLEKLHVSLFDWEILTHWQQKSISFPVLREFSALGLAELSNQDIFERPSLTWFWDAIRSAPKLYSWTTDRATADVLRLVPHNGLGQEPKFEGGKIRPVLQLLQSTRVTGLMIEGLTEDIEEFKEGGNGSQRQGRVQAQFVDDIAIGISDVSSANVLFSFLVVPRLKSLAMRVAGPKPKHSDWTVPSTLAAMLSRSTWLLSDLTINIPVIYFSDRTLEKILRAVPYLKTLCLISLHQNPRGTAQSPFNLFIALKIGPNDSAHSLLVPRLEELVLAENELFFPDPHNAEELLRALEFRSRSRLAAAGRTQNDIAALRRVKISSTCRGADSPTRGCKLRVQCRCNHLYKKPFDERINALRQDGMTIELGTKFETRASSGATYIF</sequence>
<reference evidence="3 4" key="1">
    <citation type="submission" date="2015-12" db="EMBL/GenBank/DDBJ databases">
        <title>Draft genome sequence of Moniliophthora roreri, the causal agent of frosty pod rot of cacao.</title>
        <authorList>
            <person name="Aime M.C."/>
            <person name="Diaz-Valderrama J.R."/>
            <person name="Kijpornyongpan T."/>
            <person name="Phillips-Mora W."/>
        </authorList>
    </citation>
    <scope>NUCLEOTIDE SEQUENCE [LARGE SCALE GENOMIC DNA]</scope>
    <source>
        <strain evidence="3 4">MCA 2952</strain>
    </source>
</reference>
<evidence type="ECO:0000256" key="2">
    <source>
        <dbReference type="SAM" id="MobiDB-lite"/>
    </source>
</evidence>
<protein>
    <recommendedName>
        <fullName evidence="5">F-box domain-containing protein</fullName>
    </recommendedName>
</protein>